<proteinExistence type="inferred from homology"/>
<keyword evidence="1 2" id="KW-0456">Lyase</keyword>
<dbReference type="OrthoDB" id="3676909at2"/>
<dbReference type="Proteomes" id="UP000323876">
    <property type="component" value="Unassembled WGS sequence"/>
</dbReference>
<dbReference type="Gene3D" id="1.10.600.10">
    <property type="entry name" value="Farnesyl Diphosphate Synthase"/>
    <property type="match status" value="1"/>
</dbReference>
<comment type="caution">
    <text evidence="3">The sequence shown here is derived from an EMBL/GenBank/DDBJ whole genome shotgun (WGS) entry which is preliminary data.</text>
</comment>
<reference evidence="3 4" key="1">
    <citation type="submission" date="2019-09" db="EMBL/GenBank/DDBJ databases">
        <authorList>
            <person name="Wang X."/>
        </authorList>
    </citation>
    <scope>NUCLEOTIDE SEQUENCE [LARGE SCALE GENOMIC DNA]</scope>
    <source>
        <strain evidence="3 4">CICC 11023</strain>
    </source>
</reference>
<accession>A0A5N0DW81</accession>
<comment type="similarity">
    <text evidence="2">Belongs to the terpene synthase family.</text>
</comment>
<evidence type="ECO:0000313" key="4">
    <source>
        <dbReference type="Proteomes" id="UP000323876"/>
    </source>
</evidence>
<dbReference type="RefSeq" id="WP_150407487.1">
    <property type="nucleotide sequence ID" value="NZ_VXLC01000032.1"/>
</dbReference>
<dbReference type="SUPFAM" id="SSF48576">
    <property type="entry name" value="Terpenoid synthases"/>
    <property type="match status" value="1"/>
</dbReference>
<sequence>MSVAADWLGWLFLLDDQLDEGAVGRDPVATRAFLRPLTTVCGEQPQRRAHDGGPLSDALRDIWRRMAAAMPLFWRRRFARHLLEYLEGCTWEAANRALHRIPDLAVYPSRRRTAGAIWPALDVLEFVAHAPLPDRLLADPSFAEMCRAAADVICWTDDVLTVGKERARGDVHNFVIVLEHATGCTAEDAAAEVTRRIDRRLGDFLAGERRLAGVLDALPADPEVRRHAAEYVAGLRNWMRGHLEWGLRTDRYQVTGTAGTDPGYLENLS</sequence>
<organism evidence="3 4">
    <name type="scientific">Nocardia colli</name>
    <dbReference type="NCBI Taxonomy" id="2545717"/>
    <lineage>
        <taxon>Bacteria</taxon>
        <taxon>Bacillati</taxon>
        <taxon>Actinomycetota</taxon>
        <taxon>Actinomycetes</taxon>
        <taxon>Mycobacteriales</taxon>
        <taxon>Nocardiaceae</taxon>
        <taxon>Nocardia</taxon>
    </lineage>
</organism>
<evidence type="ECO:0000313" key="3">
    <source>
        <dbReference type="EMBL" id="KAA8880610.1"/>
    </source>
</evidence>
<dbReference type="EC" id="4.2.3.-" evidence="2"/>
<comment type="cofactor">
    <cofactor evidence="2">
        <name>Mg(2+)</name>
        <dbReference type="ChEBI" id="CHEBI:18420"/>
    </cofactor>
</comment>
<dbReference type="EMBL" id="VXLC01000032">
    <property type="protein sequence ID" value="KAA8880610.1"/>
    <property type="molecule type" value="Genomic_DNA"/>
</dbReference>
<dbReference type="PANTHER" id="PTHR35201">
    <property type="entry name" value="TERPENE SYNTHASE"/>
    <property type="match status" value="1"/>
</dbReference>
<protein>
    <recommendedName>
        <fullName evidence="2">Terpene synthase</fullName>
        <ecNumber evidence="2">4.2.3.-</ecNumber>
    </recommendedName>
</protein>
<dbReference type="Pfam" id="PF19086">
    <property type="entry name" value="Terpene_syn_C_2"/>
    <property type="match status" value="1"/>
</dbReference>
<keyword evidence="2" id="KW-0479">Metal-binding</keyword>
<evidence type="ECO:0000256" key="1">
    <source>
        <dbReference type="ARBA" id="ARBA00023239"/>
    </source>
</evidence>
<dbReference type="InterPro" id="IPR008949">
    <property type="entry name" value="Isoprenoid_synthase_dom_sf"/>
</dbReference>
<keyword evidence="4" id="KW-1185">Reference proteome</keyword>
<name>A0A5N0DW81_9NOCA</name>
<dbReference type="GO" id="GO:0010333">
    <property type="term" value="F:terpene synthase activity"/>
    <property type="evidence" value="ECO:0007669"/>
    <property type="project" value="InterPro"/>
</dbReference>
<dbReference type="InterPro" id="IPR034686">
    <property type="entry name" value="Terpene_cyclase-like_2"/>
</dbReference>
<gene>
    <name evidence="3" type="ORF">F3087_40545</name>
</gene>
<dbReference type="AlphaFoldDB" id="A0A5N0DW81"/>
<dbReference type="PANTHER" id="PTHR35201:SF4">
    <property type="entry name" value="BETA-PINACENE SYNTHASE-RELATED"/>
    <property type="match status" value="1"/>
</dbReference>
<dbReference type="GO" id="GO:0046872">
    <property type="term" value="F:metal ion binding"/>
    <property type="evidence" value="ECO:0007669"/>
    <property type="project" value="UniProtKB-KW"/>
</dbReference>
<keyword evidence="2" id="KW-0460">Magnesium</keyword>
<evidence type="ECO:0000256" key="2">
    <source>
        <dbReference type="RuleBase" id="RU366034"/>
    </source>
</evidence>